<dbReference type="HAMAP" id="MF_01201">
    <property type="entry name" value="Ala_racemase"/>
    <property type="match status" value="1"/>
</dbReference>
<dbReference type="SUPFAM" id="SSF50621">
    <property type="entry name" value="Alanine racemase C-terminal domain-like"/>
    <property type="match status" value="1"/>
</dbReference>
<dbReference type="InterPro" id="IPR029066">
    <property type="entry name" value="PLP-binding_barrel"/>
</dbReference>
<feature type="modified residue" description="N6-(pyridoxal phosphate)lysine" evidence="5 6">
    <location>
        <position position="35"/>
    </location>
</feature>
<keyword evidence="10" id="KW-1185">Reference proteome</keyword>
<evidence type="ECO:0000256" key="3">
    <source>
        <dbReference type="ARBA" id="ARBA00022898"/>
    </source>
</evidence>
<evidence type="ECO:0000313" key="9">
    <source>
        <dbReference type="EMBL" id="RDH40049.1"/>
    </source>
</evidence>
<dbReference type="InterPro" id="IPR011079">
    <property type="entry name" value="Ala_racemase_C"/>
</dbReference>
<dbReference type="EMBL" id="NMOS02000018">
    <property type="protein sequence ID" value="RDH40049.1"/>
    <property type="molecule type" value="Genomic_DNA"/>
</dbReference>
<comment type="function">
    <text evidence="5">Catalyzes the interconversion of L-alanine and D-alanine. May also act on other amino acids.</text>
</comment>
<evidence type="ECO:0000256" key="7">
    <source>
        <dbReference type="PIRSR" id="PIRSR600821-52"/>
    </source>
</evidence>
<dbReference type="PANTHER" id="PTHR30511">
    <property type="entry name" value="ALANINE RACEMASE"/>
    <property type="match status" value="1"/>
</dbReference>
<feature type="domain" description="Alanine racemase C-terminal" evidence="8">
    <location>
        <begin position="235"/>
        <end position="360"/>
    </location>
</feature>
<dbReference type="InterPro" id="IPR001608">
    <property type="entry name" value="Ala_racemase_N"/>
</dbReference>
<dbReference type="GO" id="GO:0005829">
    <property type="term" value="C:cytosol"/>
    <property type="evidence" value="ECO:0007669"/>
    <property type="project" value="TreeGrafter"/>
</dbReference>
<keyword evidence="3 5" id="KW-0663">Pyridoxal phosphate</keyword>
<evidence type="ECO:0000256" key="6">
    <source>
        <dbReference type="PIRSR" id="PIRSR600821-50"/>
    </source>
</evidence>
<dbReference type="GO" id="GO:0008784">
    <property type="term" value="F:alanine racemase activity"/>
    <property type="evidence" value="ECO:0007669"/>
    <property type="project" value="UniProtKB-UniRule"/>
</dbReference>
<feature type="active site" description="Proton acceptor; specific for L-alanine" evidence="5">
    <location>
        <position position="256"/>
    </location>
</feature>
<dbReference type="InterPro" id="IPR009006">
    <property type="entry name" value="Ala_racemase/Decarboxylase_C"/>
</dbReference>
<dbReference type="Proteomes" id="UP000226429">
    <property type="component" value="Unassembled WGS sequence"/>
</dbReference>
<dbReference type="Pfam" id="PF00842">
    <property type="entry name" value="Ala_racemase_C"/>
    <property type="match status" value="1"/>
</dbReference>
<comment type="similarity">
    <text evidence="5">Belongs to the alanine racemase family.</text>
</comment>
<dbReference type="AlphaFoldDB" id="A0A370CG61"/>
<feature type="binding site" evidence="5 7">
    <location>
        <position position="129"/>
    </location>
    <ligand>
        <name>substrate</name>
    </ligand>
</feature>
<dbReference type="NCBIfam" id="TIGR00492">
    <property type="entry name" value="alr"/>
    <property type="match status" value="1"/>
</dbReference>
<dbReference type="EC" id="5.1.1.1" evidence="5"/>
<comment type="caution">
    <text evidence="9">The sequence shown here is derived from an EMBL/GenBank/DDBJ whole genome shotgun (WGS) entry which is preliminary data.</text>
</comment>
<reference evidence="9 10" key="1">
    <citation type="journal article" date="2017" name="Int. J. Syst. Evol. Microbiol.">
        <title>Aquarickettsiella crustaci n. gen. n. sp. (Gammaproteobacteria: Legionellales: Coxiellaceae); a bacterial pathogen of the freshwater crustacean: Gammarus fossarum (Malacostraca: Amphipoda).</title>
        <authorList>
            <person name="Bojko J."/>
            <person name="Dunn A.M."/>
            <person name="Stebbing P.D."/>
            <person name="Van Aerle R."/>
            <person name="Bacela-Spychalska K."/>
            <person name="Bean T.P."/>
            <person name="Stentiford G.D."/>
        </authorList>
    </citation>
    <scope>NUCLEOTIDE SEQUENCE [LARGE SCALE GENOMIC DNA]</scope>
    <source>
        <strain evidence="9">RA15029</strain>
    </source>
</reference>
<protein>
    <recommendedName>
        <fullName evidence="5">Alanine racemase</fullName>
        <ecNumber evidence="5">5.1.1.1</ecNumber>
    </recommendedName>
</protein>
<dbReference type="GO" id="GO:0030632">
    <property type="term" value="P:D-alanine biosynthetic process"/>
    <property type="evidence" value="ECO:0007669"/>
    <property type="project" value="UniProtKB-UniRule"/>
</dbReference>
<proteinExistence type="inferred from homology"/>
<evidence type="ECO:0000259" key="8">
    <source>
        <dbReference type="SMART" id="SM01005"/>
    </source>
</evidence>
<dbReference type="PRINTS" id="PR00992">
    <property type="entry name" value="ALARACEMASE"/>
</dbReference>
<dbReference type="UniPathway" id="UPA00042">
    <property type="reaction ID" value="UER00497"/>
</dbReference>
<keyword evidence="4 5" id="KW-0413">Isomerase</keyword>
<feature type="binding site" evidence="5 7">
    <location>
        <position position="304"/>
    </location>
    <ligand>
        <name>substrate</name>
    </ligand>
</feature>
<evidence type="ECO:0000256" key="4">
    <source>
        <dbReference type="ARBA" id="ARBA00023235"/>
    </source>
</evidence>
<accession>A0A370CG61</accession>
<dbReference type="FunFam" id="3.20.20.10:FF:000002">
    <property type="entry name" value="Alanine racemase"/>
    <property type="match status" value="1"/>
</dbReference>
<evidence type="ECO:0000313" key="10">
    <source>
        <dbReference type="Proteomes" id="UP000226429"/>
    </source>
</evidence>
<organism evidence="9 10">
    <name type="scientific">Candidatus Aquirickettsiella gammari</name>
    <dbReference type="NCBI Taxonomy" id="2016198"/>
    <lineage>
        <taxon>Bacteria</taxon>
        <taxon>Pseudomonadati</taxon>
        <taxon>Pseudomonadota</taxon>
        <taxon>Gammaproteobacteria</taxon>
        <taxon>Legionellales</taxon>
        <taxon>Coxiellaceae</taxon>
        <taxon>Candidatus Aquirickettsiella</taxon>
    </lineage>
</organism>
<evidence type="ECO:0000256" key="2">
    <source>
        <dbReference type="ARBA" id="ARBA00001933"/>
    </source>
</evidence>
<evidence type="ECO:0000256" key="1">
    <source>
        <dbReference type="ARBA" id="ARBA00000316"/>
    </source>
</evidence>
<comment type="cofactor">
    <cofactor evidence="2 5 6">
        <name>pyridoxal 5'-phosphate</name>
        <dbReference type="ChEBI" id="CHEBI:597326"/>
    </cofactor>
</comment>
<feature type="active site" description="Proton acceptor; specific for D-alanine" evidence="5">
    <location>
        <position position="35"/>
    </location>
</feature>
<dbReference type="SMART" id="SM01005">
    <property type="entry name" value="Ala_racemase_C"/>
    <property type="match status" value="1"/>
</dbReference>
<comment type="pathway">
    <text evidence="5">Amino-acid biosynthesis; D-alanine biosynthesis; D-alanine from L-alanine: step 1/1.</text>
</comment>
<dbReference type="Gene3D" id="2.40.37.10">
    <property type="entry name" value="Lyase, Ornithine Decarboxylase, Chain A, domain 1"/>
    <property type="match status" value="1"/>
</dbReference>
<dbReference type="Gene3D" id="3.20.20.10">
    <property type="entry name" value="Alanine racemase"/>
    <property type="match status" value="1"/>
</dbReference>
<dbReference type="PANTHER" id="PTHR30511:SF0">
    <property type="entry name" value="ALANINE RACEMASE, CATABOLIC-RELATED"/>
    <property type="match status" value="1"/>
</dbReference>
<dbReference type="InterPro" id="IPR000821">
    <property type="entry name" value="Ala_racemase"/>
</dbReference>
<evidence type="ECO:0000256" key="5">
    <source>
        <dbReference type="HAMAP-Rule" id="MF_01201"/>
    </source>
</evidence>
<comment type="catalytic activity">
    <reaction evidence="1 5">
        <text>L-alanine = D-alanine</text>
        <dbReference type="Rhea" id="RHEA:20249"/>
        <dbReference type="ChEBI" id="CHEBI:57416"/>
        <dbReference type="ChEBI" id="CHEBI:57972"/>
        <dbReference type="EC" id="5.1.1.1"/>
    </reaction>
</comment>
<dbReference type="CDD" id="cd06827">
    <property type="entry name" value="PLPDE_III_AR_proteobact"/>
    <property type="match status" value="1"/>
</dbReference>
<gene>
    <name evidence="9" type="primary">alr</name>
    <name evidence="9" type="ORF">CFE62_005835</name>
</gene>
<sequence length="370" mass="40670">MSRPFTVELNLSALRHNLKRIRTLAPQAKILAMVKANAYGHGLVPIAQALDVEGFGVSCSEEALCLRQAGLKQRIVLMEGVFSNDELPLLAHYGLDTVLHDHRQLSFLTQNPLPGPINVWLKINTGMNRLGFSPKDFSAVFQQLRACPWLNMVCLMTHFSNADKPDDPMTAHQIKQFEQVLNTLDNKTIEKSLANSAAILAYPDIHADWIRPGLMLYGVSPFLASSGTQLALRPVMSLKSEIIAINQLKLGDRVGYSGRWTAEKSIRVGVVAIGYGDGYPHSAENGTPVLVNGKLVELVGQVSMDMLTVDLSHQAEAKIGDSVVLWGEGLAMEQVAESASCFRYELLCGINRGQLVRTRIEEVNDAKKID</sequence>
<dbReference type="GO" id="GO:0030170">
    <property type="term" value="F:pyridoxal phosphate binding"/>
    <property type="evidence" value="ECO:0007669"/>
    <property type="project" value="UniProtKB-UniRule"/>
</dbReference>
<dbReference type="SUPFAM" id="SSF51419">
    <property type="entry name" value="PLP-binding barrel"/>
    <property type="match status" value="1"/>
</dbReference>
<reference evidence="9 10" key="2">
    <citation type="journal article" date="2018" name="J. Invertebr. Pathol.">
        <title>'Candidatus Aquirickettsiella gammari' (Gammaproteobacteria: Legionellales: Coxiellaceae): A bacterial pathogen of the freshwater crustacean Gammarus fossarum (Malacostraca: Amphipoda).</title>
        <authorList>
            <person name="Bojko J."/>
            <person name="Dunn A.M."/>
            <person name="Stebbing P.D."/>
            <person name="van Aerle R."/>
            <person name="Bacela-Spychalska K."/>
            <person name="Bean T.P."/>
            <person name="Urrutia A."/>
            <person name="Stentiford G.D."/>
        </authorList>
    </citation>
    <scope>NUCLEOTIDE SEQUENCE [LARGE SCALE GENOMIC DNA]</scope>
    <source>
        <strain evidence="9">RA15029</strain>
    </source>
</reference>
<name>A0A370CG61_9COXI</name>
<dbReference type="Pfam" id="PF01168">
    <property type="entry name" value="Ala_racemase_N"/>
    <property type="match status" value="1"/>
</dbReference>